<reference evidence="5" key="1">
    <citation type="submission" date="2023-09" db="EMBL/GenBank/DDBJ databases">
        <title>Paucibacter sp. APW11 Genome sequencing and assembly.</title>
        <authorList>
            <person name="Kim I."/>
        </authorList>
    </citation>
    <scope>NUCLEOTIDE SEQUENCE</scope>
    <source>
        <strain evidence="5">APW11</strain>
    </source>
</reference>
<dbReference type="GO" id="GO:0032259">
    <property type="term" value="P:methylation"/>
    <property type="evidence" value="ECO:0007669"/>
    <property type="project" value="UniProtKB-KW"/>
</dbReference>
<keyword evidence="6" id="KW-1185">Reference proteome</keyword>
<feature type="domain" description="Methyltransferase type 11" evidence="4">
    <location>
        <begin position="44"/>
        <end position="138"/>
    </location>
</feature>
<accession>A0ABU3P6L6</accession>
<dbReference type="PANTHER" id="PTHR44942:SF4">
    <property type="entry name" value="METHYLTRANSFERASE TYPE 11 DOMAIN-CONTAINING PROTEIN"/>
    <property type="match status" value="1"/>
</dbReference>
<dbReference type="CDD" id="cd02440">
    <property type="entry name" value="AdoMet_MTases"/>
    <property type="match status" value="1"/>
</dbReference>
<dbReference type="InterPro" id="IPR029063">
    <property type="entry name" value="SAM-dependent_MTases_sf"/>
</dbReference>
<protein>
    <submittedName>
        <fullName evidence="5">Class I SAM-dependent methyltransferase</fullName>
    </submittedName>
</protein>
<dbReference type="PANTHER" id="PTHR44942">
    <property type="entry name" value="METHYLTRANSF_11 DOMAIN-CONTAINING PROTEIN"/>
    <property type="match status" value="1"/>
</dbReference>
<evidence type="ECO:0000256" key="2">
    <source>
        <dbReference type="ARBA" id="ARBA00022603"/>
    </source>
</evidence>
<keyword evidence="2 5" id="KW-0489">Methyltransferase</keyword>
<dbReference type="SUPFAM" id="SSF53335">
    <property type="entry name" value="S-adenosyl-L-methionine-dependent methyltransferases"/>
    <property type="match status" value="1"/>
</dbReference>
<comment type="caution">
    <text evidence="5">The sequence shown here is derived from an EMBL/GenBank/DDBJ whole genome shotgun (WGS) entry which is preliminary data.</text>
</comment>
<dbReference type="EMBL" id="JAVXZY010000001">
    <property type="protein sequence ID" value="MDT8997718.1"/>
    <property type="molecule type" value="Genomic_DNA"/>
</dbReference>
<name>A0ABU3P6L6_9BURK</name>
<evidence type="ECO:0000256" key="1">
    <source>
        <dbReference type="ARBA" id="ARBA00008361"/>
    </source>
</evidence>
<comment type="similarity">
    <text evidence="1">Belongs to the methyltransferase superfamily.</text>
</comment>
<keyword evidence="3" id="KW-0808">Transferase</keyword>
<organism evidence="5 6">
    <name type="scientific">Roseateles aquae</name>
    <dbReference type="NCBI Taxonomy" id="3077235"/>
    <lineage>
        <taxon>Bacteria</taxon>
        <taxon>Pseudomonadati</taxon>
        <taxon>Pseudomonadota</taxon>
        <taxon>Betaproteobacteria</taxon>
        <taxon>Burkholderiales</taxon>
        <taxon>Sphaerotilaceae</taxon>
        <taxon>Roseateles</taxon>
    </lineage>
</organism>
<dbReference type="InterPro" id="IPR013216">
    <property type="entry name" value="Methyltransf_11"/>
</dbReference>
<dbReference type="Gene3D" id="3.40.50.150">
    <property type="entry name" value="Vaccinia Virus protein VP39"/>
    <property type="match status" value="1"/>
</dbReference>
<dbReference type="GO" id="GO:0008168">
    <property type="term" value="F:methyltransferase activity"/>
    <property type="evidence" value="ECO:0007669"/>
    <property type="project" value="UniProtKB-KW"/>
</dbReference>
<evidence type="ECO:0000313" key="6">
    <source>
        <dbReference type="Proteomes" id="UP001246372"/>
    </source>
</evidence>
<dbReference type="RefSeq" id="WP_315647937.1">
    <property type="nucleotide sequence ID" value="NZ_JAVXZY010000001.1"/>
</dbReference>
<dbReference type="Pfam" id="PF08241">
    <property type="entry name" value="Methyltransf_11"/>
    <property type="match status" value="1"/>
</dbReference>
<proteinExistence type="inferred from homology"/>
<evidence type="ECO:0000256" key="3">
    <source>
        <dbReference type="ARBA" id="ARBA00022679"/>
    </source>
</evidence>
<sequence length="255" mass="27476">MTAASARFDAIADNYAKSEVHETSPSLSMLRKLGEGRDDLDVCDVACGAGHSAFALLGHAKAMYGVDPSPNMLKNFVALGQARNAPVHPVEAFAEAIPLPDQSMDLVVCRLAAHHFTDIGRALAEFRRIVRKGGSVVIIDLHGDDDADCDGLNHQLEVLHDPTHIRSYTVSRWRELLEAAGLQIVELQRDLTERPGGVPLQRWCEIASSGDAAHAAMVALLVNTPAPMLESIGIGRRDGGYTVPVRTCFIHAQAS</sequence>
<evidence type="ECO:0000313" key="5">
    <source>
        <dbReference type="EMBL" id="MDT8997718.1"/>
    </source>
</evidence>
<dbReference type="InterPro" id="IPR051052">
    <property type="entry name" value="Diverse_substrate_MTase"/>
</dbReference>
<dbReference type="Proteomes" id="UP001246372">
    <property type="component" value="Unassembled WGS sequence"/>
</dbReference>
<gene>
    <name evidence="5" type="ORF">RQP53_00350</name>
</gene>
<evidence type="ECO:0000259" key="4">
    <source>
        <dbReference type="Pfam" id="PF08241"/>
    </source>
</evidence>